<proteinExistence type="evidence at transcript level"/>
<organism evidence="1">
    <name type="scientific">Schistosoma japonicum</name>
    <name type="common">Blood fluke</name>
    <dbReference type="NCBI Taxonomy" id="6182"/>
    <lineage>
        <taxon>Eukaryota</taxon>
        <taxon>Metazoa</taxon>
        <taxon>Spiralia</taxon>
        <taxon>Lophotrochozoa</taxon>
        <taxon>Platyhelminthes</taxon>
        <taxon>Trematoda</taxon>
        <taxon>Digenea</taxon>
        <taxon>Strigeidida</taxon>
        <taxon>Schistosomatoidea</taxon>
        <taxon>Schistosomatidae</taxon>
        <taxon>Schistosoma</taxon>
    </lineage>
</organism>
<dbReference type="AlphaFoldDB" id="Q5C0D5"/>
<evidence type="ECO:0000313" key="1">
    <source>
        <dbReference type="EMBL" id="AAX26890.1"/>
    </source>
</evidence>
<dbReference type="EMBL" id="AY811001">
    <property type="protein sequence ID" value="AAX26890.1"/>
    <property type="molecule type" value="mRNA"/>
</dbReference>
<reference evidence="1" key="1">
    <citation type="submission" date="2005-03" db="EMBL/GenBank/DDBJ databases">
        <authorList>
            <person name="Han Z."/>
        </authorList>
    </citation>
    <scope>NUCLEOTIDE SEQUENCE</scope>
</reference>
<accession>Q5C0D5</accession>
<name>Q5C0D5_SCHJA</name>
<reference evidence="1" key="2">
    <citation type="journal article" date="2006" name="PLoS Pathog.">
        <title>New perspectives on host-parasite interplay by comparative transcriptomic and proteomic analyses of Schistosoma japonicum.</title>
        <authorList>
            <person name="Liu F."/>
            <person name="Lu J."/>
            <person name="Hu W."/>
            <person name="Wang S.Y."/>
            <person name="Cui S.J."/>
            <person name="Chi M."/>
            <person name="Yan Q."/>
            <person name="Wang X.R."/>
            <person name="Song H.D."/>
            <person name="Xu X.N."/>
            <person name="Wang J.J."/>
            <person name="Zhang X.L."/>
            <person name="Zhang X."/>
            <person name="Wang Z.Q."/>
            <person name="Xue C.L."/>
            <person name="Brindley P.J."/>
            <person name="McManus D.P."/>
            <person name="Yang P.Y."/>
            <person name="Feng Z."/>
            <person name="Chen Z."/>
            <person name="Han Z.G."/>
        </authorList>
    </citation>
    <scope>NUCLEOTIDE SEQUENCE</scope>
</reference>
<protein>
    <submittedName>
        <fullName evidence="1">Uncharacterized protein</fullName>
    </submittedName>
</protein>
<sequence>MIIRRFLASIQVHWINIIHSRPLRMRNRISLILELHLILPFRPKKLQPQSSNDVRGSWMQRLLSWHGEKRNNGLGKCKTDQIL</sequence>